<protein>
    <recommendedName>
        <fullName evidence="2">RNase H type-1 domain-containing protein</fullName>
    </recommendedName>
</protein>
<accession>A0AAW2D9K4</accession>
<dbReference type="PANTHER" id="PTHR47723">
    <property type="entry name" value="OS05G0353850 PROTEIN"/>
    <property type="match status" value="1"/>
</dbReference>
<dbReference type="Proteomes" id="UP001459277">
    <property type="component" value="Unassembled WGS sequence"/>
</dbReference>
<dbReference type="InterPro" id="IPR036397">
    <property type="entry name" value="RNaseH_sf"/>
</dbReference>
<feature type="compositionally biased region" description="Polar residues" evidence="1">
    <location>
        <begin position="665"/>
        <end position="674"/>
    </location>
</feature>
<feature type="region of interest" description="Disordered" evidence="1">
    <location>
        <begin position="660"/>
        <end position="680"/>
    </location>
</feature>
<dbReference type="Gene3D" id="3.30.420.10">
    <property type="entry name" value="Ribonuclease H-like superfamily/Ribonuclease H"/>
    <property type="match status" value="1"/>
</dbReference>
<dbReference type="PROSITE" id="PS50879">
    <property type="entry name" value="RNASE_H_1"/>
    <property type="match status" value="1"/>
</dbReference>
<evidence type="ECO:0000256" key="1">
    <source>
        <dbReference type="SAM" id="MobiDB-lite"/>
    </source>
</evidence>
<dbReference type="CDD" id="cd06222">
    <property type="entry name" value="RNase_H_like"/>
    <property type="match status" value="1"/>
</dbReference>
<comment type="caution">
    <text evidence="3">The sequence shown here is derived from an EMBL/GenBank/DDBJ whole genome shotgun (WGS) entry which is preliminary data.</text>
</comment>
<dbReference type="InterPro" id="IPR026960">
    <property type="entry name" value="RVT-Znf"/>
</dbReference>
<sequence length="722" mass="81985">MKFCPKITRRAEEMAPFVASLKRNYIFGGICSIAANASVKALADMKSINLFGVQQICRNSIALEQALAAIPSINSEAVQQRLDHVRTYYELLNMPFEASYLTLQFLAISYCVASRHQSRFQDERFLQMHKIAYQRFYPISFPSSGHWVGWQKVTRPKKEGGLGLQSAKGRNTSLLAKLNWRFHTEKETLWARVLRNKYFTRRRTNSANSDKLPCSRVWKGPIRDLVQGPLNREEGNMKVKEVILANGWNWSKISFDLPLSIKMGIQATPYAIAARSEDRMSWAANTHGNFDLKSAYNLATLGNVNNEFRGHWIWKIKILPRIQFFVWKCFHNSIGVKVCLASREISSDPSCPRCHDEPETIIHLLRDCGGSKDLWKQLGISKADRNFFTCDLYTWLTVNARNDQCLCPSRPPWNIVFPFAIWMIWKQRNKVIFQNSNPSPNLADHIINQASDFYWCAADWKKTRSFALKNIRWERPSSDWRKLNTDGSSLGNPGLAGGGGVIRDESGNWVVGFSRRIGVTSSFEAELWELRDGLTICVNKNVQAVEVELDAKAIIDVLQNPTQSNPIISPLLDDCEQLAVQIPQIRFSHCYREANGCTDSLARKGAKQDELFCIYEYPPVELLSAFNHDLSGLFISRCCPTGFFASLVFCFYRLEEEEEEEPTDEASNQPSVTAVDSDAKYGEDSKSTVAVAYSRGCCRCGSGFQYSEEDPPCRAIQAFLCN</sequence>
<gene>
    <name evidence="3" type="ORF">SO802_008446</name>
</gene>
<dbReference type="Pfam" id="PF13456">
    <property type="entry name" value="RVT_3"/>
    <property type="match status" value="1"/>
</dbReference>
<dbReference type="SUPFAM" id="SSF53098">
    <property type="entry name" value="Ribonuclease H-like"/>
    <property type="match status" value="1"/>
</dbReference>
<dbReference type="InterPro" id="IPR044730">
    <property type="entry name" value="RNase_H-like_dom_plant"/>
</dbReference>
<dbReference type="InterPro" id="IPR053151">
    <property type="entry name" value="RNase_H-like"/>
</dbReference>
<dbReference type="Pfam" id="PF13966">
    <property type="entry name" value="zf-RVT"/>
    <property type="match status" value="1"/>
</dbReference>
<dbReference type="PANTHER" id="PTHR47723:SF20">
    <property type="entry name" value="RNASE H TYPE-1 DOMAIN-CONTAINING PROTEIN"/>
    <property type="match status" value="1"/>
</dbReference>
<dbReference type="EMBL" id="JAZDWU010000003">
    <property type="protein sequence ID" value="KAL0006944.1"/>
    <property type="molecule type" value="Genomic_DNA"/>
</dbReference>
<dbReference type="GO" id="GO:0004523">
    <property type="term" value="F:RNA-DNA hybrid ribonuclease activity"/>
    <property type="evidence" value="ECO:0007669"/>
    <property type="project" value="InterPro"/>
</dbReference>
<dbReference type="InterPro" id="IPR012337">
    <property type="entry name" value="RNaseH-like_sf"/>
</dbReference>
<evidence type="ECO:0000259" key="2">
    <source>
        <dbReference type="PROSITE" id="PS50879"/>
    </source>
</evidence>
<dbReference type="AlphaFoldDB" id="A0AAW2D9K4"/>
<dbReference type="GO" id="GO:0003676">
    <property type="term" value="F:nucleic acid binding"/>
    <property type="evidence" value="ECO:0007669"/>
    <property type="project" value="InterPro"/>
</dbReference>
<name>A0AAW2D9K4_9ROSI</name>
<evidence type="ECO:0000313" key="4">
    <source>
        <dbReference type="Proteomes" id="UP001459277"/>
    </source>
</evidence>
<proteinExistence type="predicted"/>
<feature type="domain" description="RNase H type-1" evidence="2">
    <location>
        <begin position="477"/>
        <end position="607"/>
    </location>
</feature>
<keyword evidence="4" id="KW-1185">Reference proteome</keyword>
<evidence type="ECO:0000313" key="3">
    <source>
        <dbReference type="EMBL" id="KAL0006944.1"/>
    </source>
</evidence>
<dbReference type="InterPro" id="IPR002156">
    <property type="entry name" value="RNaseH_domain"/>
</dbReference>
<reference evidence="3 4" key="1">
    <citation type="submission" date="2024-01" db="EMBL/GenBank/DDBJ databases">
        <title>A telomere-to-telomere, gap-free genome of sweet tea (Lithocarpus litseifolius).</title>
        <authorList>
            <person name="Zhou J."/>
        </authorList>
    </citation>
    <scope>NUCLEOTIDE SEQUENCE [LARGE SCALE GENOMIC DNA]</scope>
    <source>
        <strain evidence="3">Zhou-2022a</strain>
        <tissue evidence="3">Leaf</tissue>
    </source>
</reference>
<organism evidence="3 4">
    <name type="scientific">Lithocarpus litseifolius</name>
    <dbReference type="NCBI Taxonomy" id="425828"/>
    <lineage>
        <taxon>Eukaryota</taxon>
        <taxon>Viridiplantae</taxon>
        <taxon>Streptophyta</taxon>
        <taxon>Embryophyta</taxon>
        <taxon>Tracheophyta</taxon>
        <taxon>Spermatophyta</taxon>
        <taxon>Magnoliopsida</taxon>
        <taxon>eudicotyledons</taxon>
        <taxon>Gunneridae</taxon>
        <taxon>Pentapetalae</taxon>
        <taxon>rosids</taxon>
        <taxon>fabids</taxon>
        <taxon>Fagales</taxon>
        <taxon>Fagaceae</taxon>
        <taxon>Lithocarpus</taxon>
    </lineage>
</organism>